<reference evidence="1 2" key="1">
    <citation type="journal article" date="2002" name="J. Gen. Virol.">
        <title>The sequence of camelpox virus shows it is most closely related to variola virus, the cause of smallpox.</title>
        <authorList>
            <person name="Gubser C."/>
            <person name="Smith G.L."/>
        </authorList>
    </citation>
    <scope>NUCLEOTIDE SEQUENCE [LARGE SCALE GENOMIC DNA]</scope>
    <source>
        <strain evidence="1">CMS</strain>
    </source>
</reference>
<evidence type="ECO:0000313" key="1">
    <source>
        <dbReference type="EMBL" id="AAG37672.1"/>
    </source>
</evidence>
<sequence>MIPLGIFYIGGIHYNNWELLYMYDFDSVHILCYIYHTTSNLGKFSRWTPITTSIISLIKIFSLGT</sequence>
<organismHost>
    <name type="scientific">Camelus</name>
    <dbReference type="NCBI Taxonomy" id="9836"/>
</organismHost>
<evidence type="ECO:0000313" key="2">
    <source>
        <dbReference type="Proteomes" id="UP000107153"/>
    </source>
</evidence>
<protein>
    <submittedName>
        <fullName evidence="1">CMP170.5L</fullName>
    </submittedName>
</protein>
<dbReference type="Proteomes" id="UP000107153">
    <property type="component" value="Segment"/>
</dbReference>
<dbReference type="EMBL" id="AY009089">
    <property type="protein sequence ID" value="AAG37672.1"/>
    <property type="molecule type" value="Genomic_DNA"/>
</dbReference>
<name>Q8QQ18_CAMPS</name>
<gene>
    <name evidence="1" type="primary">CMP170.5L</name>
</gene>
<accession>Q8QQ18</accession>
<proteinExistence type="predicted"/>
<organism evidence="1 2">
    <name type="scientific">Camelpox virus (strain CMS)</name>
    <dbReference type="NCBI Taxonomy" id="203172"/>
    <lineage>
        <taxon>Viruses</taxon>
        <taxon>Varidnaviria</taxon>
        <taxon>Bamfordvirae</taxon>
        <taxon>Nucleocytoviricota</taxon>
        <taxon>Pokkesviricetes</taxon>
        <taxon>Chitovirales</taxon>
        <taxon>Poxviridae</taxon>
        <taxon>Chordopoxvirinae</taxon>
        <taxon>Orthopoxvirus</taxon>
        <taxon>Orthopoxvirus camelpox</taxon>
        <taxon>Camelpox virus</taxon>
    </lineage>
</organism>